<reference evidence="1" key="1">
    <citation type="journal article" date="2014" name="Int. J. Syst. Evol. Microbiol.">
        <title>Complete genome sequence of Corynebacterium casei LMG S-19264T (=DSM 44701T), isolated from a smear-ripened cheese.</title>
        <authorList>
            <consortium name="US DOE Joint Genome Institute (JGI-PGF)"/>
            <person name="Walter F."/>
            <person name="Albersmeier A."/>
            <person name="Kalinowski J."/>
            <person name="Ruckert C."/>
        </authorList>
    </citation>
    <scope>NUCLEOTIDE SEQUENCE</scope>
    <source>
        <strain evidence="1">CGMCC 1.15966</strain>
    </source>
</reference>
<accession>A0A8H9FX12</accession>
<name>A0A8H9FX12_9SPHI</name>
<keyword evidence="2" id="KW-1185">Reference proteome</keyword>
<dbReference type="Proteomes" id="UP000614460">
    <property type="component" value="Unassembled WGS sequence"/>
</dbReference>
<proteinExistence type="predicted"/>
<protein>
    <submittedName>
        <fullName evidence="1">Uncharacterized protein</fullName>
    </submittedName>
</protein>
<organism evidence="1 2">
    <name type="scientific">Sphingobacterium cellulitidis</name>
    <dbReference type="NCBI Taxonomy" id="1768011"/>
    <lineage>
        <taxon>Bacteria</taxon>
        <taxon>Pseudomonadati</taxon>
        <taxon>Bacteroidota</taxon>
        <taxon>Sphingobacteriia</taxon>
        <taxon>Sphingobacteriales</taxon>
        <taxon>Sphingobacteriaceae</taxon>
        <taxon>Sphingobacterium</taxon>
    </lineage>
</organism>
<gene>
    <name evidence="1" type="ORF">GCM10011516_03900</name>
</gene>
<comment type="caution">
    <text evidence="1">The sequence shown here is derived from an EMBL/GenBank/DDBJ whole genome shotgun (WGS) entry which is preliminary data.</text>
</comment>
<evidence type="ECO:0000313" key="1">
    <source>
        <dbReference type="EMBL" id="GGE09425.1"/>
    </source>
</evidence>
<sequence>MGIRFEKDTILNWINEMGKYLRLVVDKYEAFDKANETMDLNQGYTDFFKIERKFLLEGNQSDIENFISSLEPEQVRPLAQLIMYDGLINQNKDLLQNAKFIFEWNMKKTGAYSFEDFDYLSKIDRNL</sequence>
<evidence type="ECO:0000313" key="2">
    <source>
        <dbReference type="Proteomes" id="UP000614460"/>
    </source>
</evidence>
<dbReference type="AlphaFoldDB" id="A0A8H9FX12"/>
<dbReference type="RefSeq" id="WP_182497933.1">
    <property type="nucleotide sequence ID" value="NZ_BMKM01000001.1"/>
</dbReference>
<dbReference type="EMBL" id="BMKM01000001">
    <property type="protein sequence ID" value="GGE09425.1"/>
    <property type="molecule type" value="Genomic_DNA"/>
</dbReference>
<reference evidence="1" key="2">
    <citation type="submission" date="2020-09" db="EMBL/GenBank/DDBJ databases">
        <authorList>
            <person name="Sun Q."/>
            <person name="Zhou Y."/>
        </authorList>
    </citation>
    <scope>NUCLEOTIDE SEQUENCE</scope>
    <source>
        <strain evidence="1">CGMCC 1.15966</strain>
    </source>
</reference>